<protein>
    <submittedName>
        <fullName evidence="1">Uncharacterized protein</fullName>
    </submittedName>
</protein>
<dbReference type="EMBL" id="HACA01018728">
    <property type="protein sequence ID" value="CDW36089.1"/>
    <property type="molecule type" value="Transcribed_RNA"/>
</dbReference>
<name>A0A0K2UCW2_LEPSM</name>
<organism evidence="1">
    <name type="scientific">Lepeophtheirus salmonis</name>
    <name type="common">Salmon louse</name>
    <name type="synonym">Caligus salmonis</name>
    <dbReference type="NCBI Taxonomy" id="72036"/>
    <lineage>
        <taxon>Eukaryota</taxon>
        <taxon>Metazoa</taxon>
        <taxon>Ecdysozoa</taxon>
        <taxon>Arthropoda</taxon>
        <taxon>Crustacea</taxon>
        <taxon>Multicrustacea</taxon>
        <taxon>Hexanauplia</taxon>
        <taxon>Copepoda</taxon>
        <taxon>Siphonostomatoida</taxon>
        <taxon>Caligidae</taxon>
        <taxon>Lepeophtheirus</taxon>
    </lineage>
</organism>
<accession>A0A0K2UCW2</accession>
<proteinExistence type="predicted"/>
<evidence type="ECO:0000313" key="1">
    <source>
        <dbReference type="EMBL" id="CDW36089.1"/>
    </source>
</evidence>
<dbReference type="AlphaFoldDB" id="A0A0K2UCW2"/>
<reference evidence="1" key="1">
    <citation type="submission" date="2014-05" db="EMBL/GenBank/DDBJ databases">
        <authorList>
            <person name="Chronopoulou M."/>
        </authorList>
    </citation>
    <scope>NUCLEOTIDE SEQUENCE</scope>
    <source>
        <tissue evidence="1">Whole organism</tissue>
    </source>
</reference>
<sequence length="85" mass="9597">MLQSSLVYPHRLLLLRSPKEKSLKCDAQGQNVKLIDHQNDVPISPLLHALCGKWYRLVGTKYCGDHVLQFEAPKIVDSESRLCGP</sequence>